<evidence type="ECO:0000256" key="2">
    <source>
        <dbReference type="ARBA" id="ARBA00010743"/>
    </source>
</evidence>
<evidence type="ECO:0000256" key="3">
    <source>
        <dbReference type="ARBA" id="ARBA00023242"/>
    </source>
</evidence>
<name>A0A438E8Z1_VITVI</name>
<comment type="subcellular location">
    <subcellularLocation>
        <location evidence="1">Nucleus</location>
    </subcellularLocation>
</comment>
<organism evidence="4 5">
    <name type="scientific">Vitis vinifera</name>
    <name type="common">Grape</name>
    <dbReference type="NCBI Taxonomy" id="29760"/>
    <lineage>
        <taxon>Eukaryota</taxon>
        <taxon>Viridiplantae</taxon>
        <taxon>Streptophyta</taxon>
        <taxon>Embryophyta</taxon>
        <taxon>Tracheophyta</taxon>
        <taxon>Spermatophyta</taxon>
        <taxon>Magnoliopsida</taxon>
        <taxon>eudicotyledons</taxon>
        <taxon>Gunneridae</taxon>
        <taxon>Pentapetalae</taxon>
        <taxon>rosids</taxon>
        <taxon>Vitales</taxon>
        <taxon>Vitaceae</taxon>
        <taxon>Viteae</taxon>
        <taxon>Vitis</taxon>
    </lineage>
</organism>
<dbReference type="GO" id="GO:0003712">
    <property type="term" value="F:transcription coregulator activity"/>
    <property type="evidence" value="ECO:0007669"/>
    <property type="project" value="InterPro"/>
</dbReference>
<evidence type="ECO:0000313" key="4">
    <source>
        <dbReference type="EMBL" id="RVW44080.1"/>
    </source>
</evidence>
<evidence type="ECO:0000313" key="5">
    <source>
        <dbReference type="Proteomes" id="UP000288805"/>
    </source>
</evidence>
<dbReference type="Proteomes" id="UP000288805">
    <property type="component" value="Unassembled WGS sequence"/>
</dbReference>
<comment type="similarity">
    <text evidence="2">Belongs to the Mediator complex subunit 20 family.</text>
</comment>
<proteinExistence type="inferred from homology"/>
<protein>
    <submittedName>
        <fullName evidence="4">Uncharacterized protein</fullName>
    </submittedName>
</protein>
<dbReference type="AlphaFoldDB" id="A0A438E8Z1"/>
<comment type="caution">
    <text evidence="4">The sequence shown here is derived from an EMBL/GenBank/DDBJ whole genome shotgun (WGS) entry which is preliminary data.</text>
</comment>
<dbReference type="InterPro" id="IPR013921">
    <property type="entry name" value="Mediator_Med20"/>
</dbReference>
<dbReference type="EMBL" id="QGNW01001363">
    <property type="protein sequence ID" value="RVW44080.1"/>
    <property type="molecule type" value="Genomic_DNA"/>
</dbReference>
<dbReference type="PANTHER" id="PTHR12465">
    <property type="entry name" value="UBIQUITIN SPECIFIC PROTEASE HOMOLOG 49"/>
    <property type="match status" value="1"/>
</dbReference>
<dbReference type="GO" id="GO:0006357">
    <property type="term" value="P:regulation of transcription by RNA polymerase II"/>
    <property type="evidence" value="ECO:0007669"/>
    <property type="project" value="InterPro"/>
</dbReference>
<dbReference type="GO" id="GO:0016592">
    <property type="term" value="C:mediator complex"/>
    <property type="evidence" value="ECO:0007669"/>
    <property type="project" value="InterPro"/>
</dbReference>
<reference evidence="4 5" key="1">
    <citation type="journal article" date="2018" name="PLoS Genet.">
        <title>Population sequencing reveals clonal diversity and ancestral inbreeding in the grapevine cultivar Chardonnay.</title>
        <authorList>
            <person name="Roach M.J."/>
            <person name="Johnson D.L."/>
            <person name="Bohlmann J."/>
            <person name="van Vuuren H.J."/>
            <person name="Jones S.J."/>
            <person name="Pretorius I.S."/>
            <person name="Schmidt S.A."/>
            <person name="Borneman A.R."/>
        </authorList>
    </citation>
    <scope>NUCLEOTIDE SEQUENCE [LARGE SCALE GENOMIC DNA]</scope>
    <source>
        <strain evidence="5">cv. Chardonnay</strain>
        <tissue evidence="4">Leaf</tissue>
    </source>
</reference>
<evidence type="ECO:0000256" key="1">
    <source>
        <dbReference type="ARBA" id="ARBA00004123"/>
    </source>
</evidence>
<accession>A0A438E8Z1</accession>
<gene>
    <name evidence="4" type="ORF">CK203_074997</name>
</gene>
<sequence>MQGSGGAAEARRPRRRRTSLEMCRTWPESEPRAVTRRRVGDSPTGKIGAWGRVRLRLPVGFPLACRSASGGSEYVVGARKRGRRKNSPERVAGVNHPLAALHFLWWSICPFLQWKKSRQILDGFVEIWQEAMSKRSLPGHFMHIEPNFAEFGLSDHLHFSTHSCSVCYCHGSTHLGSPNSSGSEKLATYKRIHSLYVLVSLVYWNPTLFETNFPSCNFSIPEGSMVGMSKTGWPQHFREPNRCEITAGPRWLSLL</sequence>
<keyword evidence="3" id="KW-0539">Nucleus</keyword>
<dbReference type="PANTHER" id="PTHR12465:SF0">
    <property type="entry name" value="MEDIATOR OF RNA POLYMERASE II TRANSCRIPTION SUBUNIT 20"/>
    <property type="match status" value="1"/>
</dbReference>